<sequence>MLLAAGLLETGLADERGLRQWRLRHPLASLAWLAGPTVPRHSLPPCVAECGLSWRGVGLPDDDCSGRCHFAVSVCTLAVGIVWCLALPGSCDWCA</sequence>
<dbReference type="AlphaFoldDB" id="A0AAV7PDA1"/>
<keyword evidence="2" id="KW-1185">Reference proteome</keyword>
<gene>
    <name evidence="1" type="ORF">NDU88_004686</name>
</gene>
<organism evidence="1 2">
    <name type="scientific">Pleurodeles waltl</name>
    <name type="common">Iberian ribbed newt</name>
    <dbReference type="NCBI Taxonomy" id="8319"/>
    <lineage>
        <taxon>Eukaryota</taxon>
        <taxon>Metazoa</taxon>
        <taxon>Chordata</taxon>
        <taxon>Craniata</taxon>
        <taxon>Vertebrata</taxon>
        <taxon>Euteleostomi</taxon>
        <taxon>Amphibia</taxon>
        <taxon>Batrachia</taxon>
        <taxon>Caudata</taxon>
        <taxon>Salamandroidea</taxon>
        <taxon>Salamandridae</taxon>
        <taxon>Pleurodelinae</taxon>
        <taxon>Pleurodeles</taxon>
    </lineage>
</organism>
<name>A0AAV7PDA1_PLEWA</name>
<proteinExistence type="predicted"/>
<dbReference type="EMBL" id="JANPWB010000011">
    <property type="protein sequence ID" value="KAJ1126278.1"/>
    <property type="molecule type" value="Genomic_DNA"/>
</dbReference>
<evidence type="ECO:0000313" key="2">
    <source>
        <dbReference type="Proteomes" id="UP001066276"/>
    </source>
</evidence>
<dbReference type="Proteomes" id="UP001066276">
    <property type="component" value="Chromosome 7"/>
</dbReference>
<evidence type="ECO:0000313" key="1">
    <source>
        <dbReference type="EMBL" id="KAJ1126278.1"/>
    </source>
</evidence>
<comment type="caution">
    <text evidence="1">The sequence shown here is derived from an EMBL/GenBank/DDBJ whole genome shotgun (WGS) entry which is preliminary data.</text>
</comment>
<accession>A0AAV7PDA1</accession>
<protein>
    <submittedName>
        <fullName evidence="1">Uncharacterized protein</fullName>
    </submittedName>
</protein>
<reference evidence="1" key="1">
    <citation type="journal article" date="2022" name="bioRxiv">
        <title>Sequencing and chromosome-scale assembly of the giantPleurodeles waltlgenome.</title>
        <authorList>
            <person name="Brown T."/>
            <person name="Elewa A."/>
            <person name="Iarovenko S."/>
            <person name="Subramanian E."/>
            <person name="Araus A.J."/>
            <person name="Petzold A."/>
            <person name="Susuki M."/>
            <person name="Suzuki K.-i.T."/>
            <person name="Hayashi T."/>
            <person name="Toyoda A."/>
            <person name="Oliveira C."/>
            <person name="Osipova E."/>
            <person name="Leigh N.D."/>
            <person name="Simon A."/>
            <person name="Yun M.H."/>
        </authorList>
    </citation>
    <scope>NUCLEOTIDE SEQUENCE</scope>
    <source>
        <strain evidence="1">20211129_DDA</strain>
        <tissue evidence="1">Liver</tissue>
    </source>
</reference>